<dbReference type="RefSeq" id="WP_161821948.1">
    <property type="nucleotide sequence ID" value="NZ_LSRS01000003.1"/>
</dbReference>
<feature type="domain" description="KAP NTPase" evidence="1">
    <location>
        <begin position="22"/>
        <end position="204"/>
    </location>
</feature>
<dbReference type="OrthoDB" id="9781752at2"/>
<gene>
    <name evidence="2" type="ORF">SPSYN_01634</name>
</gene>
<dbReference type="CDD" id="cd01983">
    <property type="entry name" value="SIMIBI"/>
    <property type="match status" value="1"/>
</dbReference>
<dbReference type="InterPro" id="IPR011646">
    <property type="entry name" value="KAP_P-loop"/>
</dbReference>
<protein>
    <recommendedName>
        <fullName evidence="1">KAP NTPase domain-containing protein</fullName>
    </recommendedName>
</protein>
<reference evidence="2" key="1">
    <citation type="submission" date="2016-02" db="EMBL/GenBank/DDBJ databases">
        <title>Draft Genome Sequence of Sporotomaculum syntrophicum Strain FB, a Syntrophic Benzoate Degrader.</title>
        <authorList>
            <person name="Nobu M.K."/>
            <person name="Narihiro T."/>
            <person name="Qiu Y.-L."/>
            <person name="Ohashi A."/>
            <person name="Liu W.-T."/>
            <person name="Yuji S."/>
        </authorList>
    </citation>
    <scope>NUCLEOTIDE SEQUENCE</scope>
    <source>
        <strain evidence="2">FB</strain>
    </source>
</reference>
<sequence>MSKGRMKKVFPGGNTSQGFYSFYDYIIDQQEAARIFVIKGGPGVGKSTFMRKIAEEMLERGYDVELHCCSSDNGSLDGVVIPAIKVAMLDGTAPHVVDPKNPGAVDTILHLGDNWNEQGILANKKEILACNKEVSRLFNRAYAYLAAAKIFLAEVKLYYVGTGAFYVSRFDRMVLDLVHEIFEGTERQTDNPKARRLFATAITPDGPVSHLGTIVDHIGKRYIIEGDDGTGKNILVARLMDAAMMRGFDVEAYHCALEPDLIDHLVIPGLDVAIVNSVEPHDFRPQANDVVIDTMECVNPILNEKYLTEKTIARKMYRECMDQAVSFLRQAKAGHDDIEKYYAPYMDFEAINARREKTLAAILDIAAAANG</sequence>
<dbReference type="Proteomes" id="UP000798488">
    <property type="component" value="Unassembled WGS sequence"/>
</dbReference>
<dbReference type="EMBL" id="LSRS01000003">
    <property type="protein sequence ID" value="KAF1085492.1"/>
    <property type="molecule type" value="Genomic_DNA"/>
</dbReference>
<evidence type="ECO:0000259" key="1">
    <source>
        <dbReference type="Pfam" id="PF07693"/>
    </source>
</evidence>
<comment type="caution">
    <text evidence="2">The sequence shown here is derived from an EMBL/GenBank/DDBJ whole genome shotgun (WGS) entry which is preliminary data.</text>
</comment>
<proteinExistence type="predicted"/>
<dbReference type="Pfam" id="PF07693">
    <property type="entry name" value="KAP_NTPase"/>
    <property type="match status" value="1"/>
</dbReference>
<dbReference type="Gene3D" id="3.40.50.300">
    <property type="entry name" value="P-loop containing nucleotide triphosphate hydrolases"/>
    <property type="match status" value="1"/>
</dbReference>
<evidence type="ECO:0000313" key="2">
    <source>
        <dbReference type="EMBL" id="KAF1085492.1"/>
    </source>
</evidence>
<name>A0A9D2WRX5_9FIRM</name>
<dbReference type="AlphaFoldDB" id="A0A9D2WRX5"/>
<organism evidence="2 3">
    <name type="scientific">Sporotomaculum syntrophicum</name>
    <dbReference type="NCBI Taxonomy" id="182264"/>
    <lineage>
        <taxon>Bacteria</taxon>
        <taxon>Bacillati</taxon>
        <taxon>Bacillota</taxon>
        <taxon>Clostridia</taxon>
        <taxon>Eubacteriales</taxon>
        <taxon>Desulfallaceae</taxon>
        <taxon>Sporotomaculum</taxon>
    </lineage>
</organism>
<dbReference type="SUPFAM" id="SSF52540">
    <property type="entry name" value="P-loop containing nucleoside triphosphate hydrolases"/>
    <property type="match status" value="1"/>
</dbReference>
<evidence type="ECO:0000313" key="3">
    <source>
        <dbReference type="Proteomes" id="UP000798488"/>
    </source>
</evidence>
<dbReference type="InterPro" id="IPR027417">
    <property type="entry name" value="P-loop_NTPase"/>
</dbReference>
<keyword evidence="3" id="KW-1185">Reference proteome</keyword>
<accession>A0A9D2WRX5</accession>